<dbReference type="InterPro" id="IPR052055">
    <property type="entry name" value="Hepadnavirus_pol/RT"/>
</dbReference>
<feature type="region of interest" description="Disordered" evidence="1">
    <location>
        <begin position="369"/>
        <end position="409"/>
    </location>
</feature>
<dbReference type="InterPro" id="IPR000477">
    <property type="entry name" value="RT_dom"/>
</dbReference>
<dbReference type="Gene3D" id="3.30.70.270">
    <property type="match status" value="1"/>
</dbReference>
<evidence type="ECO:0000313" key="4">
    <source>
        <dbReference type="Proteomes" id="UP000324800"/>
    </source>
</evidence>
<dbReference type="PROSITE" id="PS50878">
    <property type="entry name" value="RT_POL"/>
    <property type="match status" value="1"/>
</dbReference>
<dbReference type="AlphaFoldDB" id="A0A5J4WDR7"/>
<dbReference type="InterPro" id="IPR043128">
    <property type="entry name" value="Rev_trsase/Diguanyl_cyclase"/>
</dbReference>
<feature type="compositionally biased region" description="Basic and acidic residues" evidence="1">
    <location>
        <begin position="397"/>
        <end position="409"/>
    </location>
</feature>
<gene>
    <name evidence="3" type="ORF">EZS28_011396</name>
</gene>
<evidence type="ECO:0000259" key="2">
    <source>
        <dbReference type="PROSITE" id="PS50878"/>
    </source>
</evidence>
<name>A0A5J4WDR7_9EUKA</name>
<dbReference type="Proteomes" id="UP000324800">
    <property type="component" value="Unassembled WGS sequence"/>
</dbReference>
<organism evidence="3 4">
    <name type="scientific">Streblomastix strix</name>
    <dbReference type="NCBI Taxonomy" id="222440"/>
    <lineage>
        <taxon>Eukaryota</taxon>
        <taxon>Metamonada</taxon>
        <taxon>Preaxostyla</taxon>
        <taxon>Oxymonadida</taxon>
        <taxon>Streblomastigidae</taxon>
        <taxon>Streblomastix</taxon>
    </lineage>
</organism>
<accession>A0A5J4WDR7</accession>
<dbReference type="Gene3D" id="3.10.10.10">
    <property type="entry name" value="HIV Type 1 Reverse Transcriptase, subunit A, domain 1"/>
    <property type="match status" value="1"/>
</dbReference>
<dbReference type="InterPro" id="IPR043502">
    <property type="entry name" value="DNA/RNA_pol_sf"/>
</dbReference>
<protein>
    <recommendedName>
        <fullName evidence="2">Reverse transcriptase domain-containing protein</fullName>
    </recommendedName>
</protein>
<evidence type="ECO:0000256" key="1">
    <source>
        <dbReference type="SAM" id="MobiDB-lite"/>
    </source>
</evidence>
<feature type="domain" description="Reverse transcriptase" evidence="2">
    <location>
        <begin position="1"/>
        <end position="129"/>
    </location>
</feature>
<comment type="caution">
    <text evidence="3">The sequence shown here is derived from an EMBL/GenBank/DDBJ whole genome shotgun (WGS) entry which is preliminary data.</text>
</comment>
<dbReference type="SUPFAM" id="SSF56672">
    <property type="entry name" value="DNA/RNA polymerases"/>
    <property type="match status" value="1"/>
</dbReference>
<dbReference type="OrthoDB" id="420169at2759"/>
<dbReference type="EMBL" id="SNRW01002347">
    <property type="protein sequence ID" value="KAA6393078.1"/>
    <property type="molecule type" value="Genomic_DNA"/>
</dbReference>
<sequence>MLIQGDWIMKIDQEQAFHHIIVDKDFRLYLGFTHQNRYCQYRAMRFGVKQAPLTFNKSLRPVIRIIREELGVRILAYCDDIIIIHEDRRKLLEAMGRILNLLMNFGWKIAMNKSILESTKEIFWVKFQIDKNKPIQTTIAQSEAILATEASLPKKIEPLNIETDNSSSAFNINKGAAAVALAKQVDRTLETAENCNIQLHTYFIPGTQNKILDSLSRLATSGDYVINQQILNEALHILKVKHSIDLFSNRKNRRFKRFVNMIRESWAVVHDSLSISWRGEVPQIHPPIPLIQAVLNKLEKEKITALMVDPNWISQSWWSNFMKSTSKLLIEARSEDVLIQGGWMNKQRKSLPPGEMTESLLEEIKVKNTSDGHLSSANQQQQQQIKQQKDGTSFEADTDKDQANSKKTV</sequence>
<proteinExistence type="predicted"/>
<dbReference type="PANTHER" id="PTHR33050:SF7">
    <property type="entry name" value="RIBONUCLEASE H"/>
    <property type="match status" value="1"/>
</dbReference>
<dbReference type="PANTHER" id="PTHR33050">
    <property type="entry name" value="REVERSE TRANSCRIPTASE DOMAIN-CONTAINING PROTEIN"/>
    <property type="match status" value="1"/>
</dbReference>
<evidence type="ECO:0000313" key="3">
    <source>
        <dbReference type="EMBL" id="KAA6393078.1"/>
    </source>
</evidence>
<dbReference type="Pfam" id="PF00078">
    <property type="entry name" value="RVT_1"/>
    <property type="match status" value="1"/>
</dbReference>
<reference evidence="3 4" key="1">
    <citation type="submission" date="2019-03" db="EMBL/GenBank/DDBJ databases">
        <title>Single cell metagenomics reveals metabolic interactions within the superorganism composed of flagellate Streblomastix strix and complex community of Bacteroidetes bacteria on its surface.</title>
        <authorList>
            <person name="Treitli S.C."/>
            <person name="Kolisko M."/>
            <person name="Husnik F."/>
            <person name="Keeling P."/>
            <person name="Hampl V."/>
        </authorList>
    </citation>
    <scope>NUCLEOTIDE SEQUENCE [LARGE SCALE GENOMIC DNA]</scope>
    <source>
        <strain evidence="3">ST1C</strain>
    </source>
</reference>